<evidence type="ECO:0000256" key="3">
    <source>
        <dbReference type="ARBA" id="ARBA00022741"/>
    </source>
</evidence>
<gene>
    <name evidence="5" type="primary">adk</name>
    <name evidence="9" type="ORF">COT97_00025</name>
</gene>
<evidence type="ECO:0000256" key="5">
    <source>
        <dbReference type="HAMAP-Rule" id="MF_00235"/>
    </source>
</evidence>
<evidence type="ECO:0000256" key="2">
    <source>
        <dbReference type="ARBA" id="ARBA00022727"/>
    </source>
</evidence>
<keyword evidence="1 5" id="KW-0808">Transferase</keyword>
<comment type="pathway">
    <text evidence="5">Purine metabolism; AMP biosynthesis via salvage pathway; AMP from ADP: step 1/1.</text>
</comment>
<dbReference type="Proteomes" id="UP000229901">
    <property type="component" value="Unassembled WGS sequence"/>
</dbReference>
<feature type="binding site" evidence="5">
    <location>
        <position position="40"/>
    </location>
    <ligand>
        <name>AMP</name>
        <dbReference type="ChEBI" id="CHEBI:456215"/>
    </ligand>
</feature>
<evidence type="ECO:0000256" key="6">
    <source>
        <dbReference type="RuleBase" id="RU003330"/>
    </source>
</evidence>
<comment type="caution">
    <text evidence="5">Lacks conserved residue(s) required for the propagation of feature annotation.</text>
</comment>
<dbReference type="HAMAP" id="MF_00235">
    <property type="entry name" value="Adenylate_kinase_Adk"/>
    <property type="match status" value="1"/>
</dbReference>
<comment type="function">
    <text evidence="5">Catalyzes the reversible transfer of the terminal phosphate group between ATP and AMP. Plays an important role in cellular energy homeostasis and in adenine nucleotide metabolism.</text>
</comment>
<dbReference type="InterPro" id="IPR006259">
    <property type="entry name" value="Adenyl_kin_sub"/>
</dbReference>
<sequence>MLKQTAYILVGPPGAGKGTQSEFLVEELKLKVIQPGVFLRKEAKKDTEVGMLIEGLISHGAFVPDEFVDKRVYAALKKNSKDILFDGYPRTEAQAEKLADYLNKHKIDTYFLEITLPEKLIVERINGRRSCTCGETYHIKYNKPKKHGLCDKCGQKLYIRTDSRKPVIRNRIKAYHNQTEPVIKYFKTHKVVKLKFVKINGNQSIDKVHADIMKAIKV</sequence>
<dbReference type="InterPro" id="IPR007862">
    <property type="entry name" value="Adenylate_kinase_lid-dom"/>
</dbReference>
<dbReference type="AlphaFoldDB" id="A0A2H0V6A0"/>
<dbReference type="EC" id="2.7.4.3" evidence="5 7"/>
<feature type="binding site" evidence="5">
    <location>
        <position position="131"/>
    </location>
    <ligand>
        <name>Zn(2+)</name>
        <dbReference type="ChEBI" id="CHEBI:29105"/>
        <note>structural</note>
    </ligand>
</feature>
<dbReference type="PRINTS" id="PR00094">
    <property type="entry name" value="ADENYLTKNASE"/>
</dbReference>
<organism evidence="9 10">
    <name type="scientific">Candidatus Falkowbacteria bacterium CG10_big_fil_rev_8_21_14_0_10_39_11</name>
    <dbReference type="NCBI Taxonomy" id="1974565"/>
    <lineage>
        <taxon>Bacteria</taxon>
        <taxon>Candidatus Falkowiibacteriota</taxon>
    </lineage>
</organism>
<comment type="caution">
    <text evidence="9">The sequence shown here is derived from an EMBL/GenBank/DDBJ whole genome shotgun (WGS) entry which is preliminary data.</text>
</comment>
<comment type="domain">
    <text evidence="5">Consists of three domains, a large central CORE domain and two small peripheral domains, NMPbind and LID, which undergo movements during catalysis. The LID domain closes over the site of phosphoryl transfer upon ATP binding. Assembling and dissambling the active center during each catalytic cycle provides an effective means to prevent ATP hydrolysis. Some bacteria have evolved a zinc-coordinating structure that stabilizes the LID domain.</text>
</comment>
<feature type="binding site" evidence="5">
    <location>
        <begin position="136"/>
        <end position="137"/>
    </location>
    <ligand>
        <name>ATP</name>
        <dbReference type="ChEBI" id="CHEBI:30616"/>
    </ligand>
</feature>
<comment type="subunit">
    <text evidence="5 7">Monomer.</text>
</comment>
<dbReference type="PANTHER" id="PTHR23359">
    <property type="entry name" value="NUCLEOTIDE KINASE"/>
    <property type="match status" value="1"/>
</dbReference>
<dbReference type="Pfam" id="PF00406">
    <property type="entry name" value="ADK"/>
    <property type="match status" value="1"/>
</dbReference>
<dbReference type="InterPro" id="IPR033690">
    <property type="entry name" value="Adenylat_kinase_CS"/>
</dbReference>
<comment type="catalytic activity">
    <reaction evidence="5 7">
        <text>AMP + ATP = 2 ADP</text>
        <dbReference type="Rhea" id="RHEA:12973"/>
        <dbReference type="ChEBI" id="CHEBI:30616"/>
        <dbReference type="ChEBI" id="CHEBI:456215"/>
        <dbReference type="ChEBI" id="CHEBI:456216"/>
        <dbReference type="EC" id="2.7.4.3"/>
    </reaction>
</comment>
<keyword evidence="5" id="KW-0963">Cytoplasm</keyword>
<accession>A0A2H0V6A0</accession>
<feature type="domain" description="Adenylate kinase active site lid" evidence="8">
    <location>
        <begin position="128"/>
        <end position="162"/>
    </location>
</feature>
<feature type="binding site" evidence="5">
    <location>
        <position position="133"/>
    </location>
    <ligand>
        <name>Zn(2+)</name>
        <dbReference type="ChEBI" id="CHEBI:29105"/>
        <note>structural</note>
    </ligand>
</feature>
<dbReference type="SUPFAM" id="SSF57774">
    <property type="entry name" value="Microbial and mitochondrial ADK, insert 'zinc finger' domain"/>
    <property type="match status" value="1"/>
</dbReference>
<dbReference type="NCBIfam" id="TIGR01351">
    <property type="entry name" value="adk"/>
    <property type="match status" value="1"/>
</dbReference>
<feature type="binding site" evidence="5">
    <location>
        <position position="153"/>
    </location>
    <ligand>
        <name>Zn(2+)</name>
        <dbReference type="ChEBI" id="CHEBI:29105"/>
        <note>structural</note>
    </ligand>
</feature>
<keyword evidence="5" id="KW-0479">Metal-binding</keyword>
<dbReference type="Pfam" id="PF05191">
    <property type="entry name" value="ADK_lid"/>
    <property type="match status" value="1"/>
</dbReference>
<keyword evidence="4 5" id="KW-0418">Kinase</keyword>
<proteinExistence type="inferred from homology"/>
<feature type="binding site" evidence="5">
    <location>
        <position position="171"/>
    </location>
    <ligand>
        <name>AMP</name>
        <dbReference type="ChEBI" id="CHEBI:456215"/>
    </ligand>
</feature>
<feature type="binding site" evidence="5">
    <location>
        <begin position="14"/>
        <end position="19"/>
    </location>
    <ligand>
        <name>ATP</name>
        <dbReference type="ChEBI" id="CHEBI:30616"/>
    </ligand>
</feature>
<reference evidence="10" key="1">
    <citation type="submission" date="2017-09" db="EMBL/GenBank/DDBJ databases">
        <title>Depth-based differentiation of microbial function through sediment-hosted aquifers and enrichment of novel symbionts in the deep terrestrial subsurface.</title>
        <authorList>
            <person name="Probst A.J."/>
            <person name="Ladd B."/>
            <person name="Jarett J.K."/>
            <person name="Geller-Mcgrath D.E."/>
            <person name="Sieber C.M.K."/>
            <person name="Emerson J.B."/>
            <person name="Anantharaman K."/>
            <person name="Thomas B.C."/>
            <person name="Malmstrom R."/>
            <person name="Stieglmeier M."/>
            <person name="Klingl A."/>
            <person name="Woyke T."/>
            <person name="Ryan C.M."/>
            <person name="Banfield J.F."/>
        </authorList>
    </citation>
    <scope>NUCLEOTIDE SEQUENCE [LARGE SCALE GENOMIC DNA]</scope>
</reference>
<dbReference type="CDD" id="cd01428">
    <property type="entry name" value="ADK"/>
    <property type="match status" value="1"/>
</dbReference>
<dbReference type="GO" id="GO:0005524">
    <property type="term" value="F:ATP binding"/>
    <property type="evidence" value="ECO:0007669"/>
    <property type="project" value="UniProtKB-UniRule"/>
</dbReference>
<evidence type="ECO:0000256" key="4">
    <source>
        <dbReference type="ARBA" id="ARBA00022777"/>
    </source>
</evidence>
<dbReference type="PROSITE" id="PS00113">
    <property type="entry name" value="ADENYLATE_KINASE"/>
    <property type="match status" value="1"/>
</dbReference>
<feature type="region of interest" description="NMP" evidence="5">
    <location>
        <begin position="34"/>
        <end position="63"/>
    </location>
</feature>
<evidence type="ECO:0000256" key="7">
    <source>
        <dbReference type="RuleBase" id="RU003331"/>
    </source>
</evidence>
<evidence type="ECO:0000259" key="8">
    <source>
        <dbReference type="Pfam" id="PF05191"/>
    </source>
</evidence>
<feature type="binding site" evidence="5">
    <location>
        <position position="160"/>
    </location>
    <ligand>
        <name>AMP</name>
        <dbReference type="ChEBI" id="CHEBI:456215"/>
    </ligand>
</feature>
<protein>
    <recommendedName>
        <fullName evidence="5 7">Adenylate kinase</fullName>
        <shortName evidence="5">AK</shortName>
        <ecNumber evidence="5 7">2.7.4.3</ecNumber>
    </recommendedName>
    <alternativeName>
        <fullName evidence="5">ATP-AMP transphosphorylase</fullName>
    </alternativeName>
    <alternativeName>
        <fullName evidence="5">ATP:AMP phosphotransferase</fullName>
    </alternativeName>
    <alternativeName>
        <fullName evidence="5">Adenylate monophosphate kinase</fullName>
    </alternativeName>
</protein>
<dbReference type="InterPro" id="IPR036193">
    <property type="entry name" value="ADK_active_lid_dom_sf"/>
</dbReference>
<name>A0A2H0V6A0_9BACT</name>
<feature type="binding site" evidence="5">
    <location>
        <begin position="61"/>
        <end position="63"/>
    </location>
    <ligand>
        <name>AMP</name>
        <dbReference type="ChEBI" id="CHEBI:456215"/>
    </ligand>
</feature>
<keyword evidence="5 7" id="KW-0067">ATP-binding</keyword>
<keyword evidence="2 5" id="KW-0545">Nucleotide biosynthesis</keyword>
<feature type="binding site" evidence="5">
    <location>
        <position position="128"/>
    </location>
    <ligand>
        <name>ATP</name>
        <dbReference type="ChEBI" id="CHEBI:30616"/>
    </ligand>
</feature>
<dbReference type="EMBL" id="PFAP01000001">
    <property type="protein sequence ID" value="PIR94636.1"/>
    <property type="molecule type" value="Genomic_DNA"/>
</dbReference>
<feature type="binding site" evidence="5">
    <location>
        <position position="150"/>
    </location>
    <ligand>
        <name>Zn(2+)</name>
        <dbReference type="ChEBI" id="CHEBI:29105"/>
        <note>structural</note>
    </ligand>
</feature>
<dbReference type="InterPro" id="IPR000850">
    <property type="entry name" value="Adenylat/UMP-CMP_kin"/>
</dbReference>
<dbReference type="SUPFAM" id="SSF52540">
    <property type="entry name" value="P-loop containing nucleoside triphosphate hydrolases"/>
    <property type="match status" value="1"/>
</dbReference>
<dbReference type="Gene3D" id="3.40.50.300">
    <property type="entry name" value="P-loop containing nucleotide triphosphate hydrolases"/>
    <property type="match status" value="1"/>
</dbReference>
<keyword evidence="5" id="KW-0862">Zinc</keyword>
<dbReference type="GO" id="GO:0004017">
    <property type="term" value="F:AMP kinase activity"/>
    <property type="evidence" value="ECO:0007669"/>
    <property type="project" value="UniProtKB-UniRule"/>
</dbReference>
<evidence type="ECO:0000313" key="9">
    <source>
        <dbReference type="EMBL" id="PIR94636.1"/>
    </source>
</evidence>
<feature type="binding site" evidence="5">
    <location>
        <position position="203"/>
    </location>
    <ligand>
        <name>ATP</name>
        <dbReference type="ChEBI" id="CHEBI:30616"/>
    </ligand>
</feature>
<comment type="subcellular location">
    <subcellularLocation>
        <location evidence="5 7">Cytoplasm</location>
    </subcellularLocation>
</comment>
<evidence type="ECO:0000256" key="1">
    <source>
        <dbReference type="ARBA" id="ARBA00022679"/>
    </source>
</evidence>
<feature type="binding site" evidence="5">
    <location>
        <position position="94"/>
    </location>
    <ligand>
        <name>AMP</name>
        <dbReference type="ChEBI" id="CHEBI:456215"/>
    </ligand>
</feature>
<keyword evidence="3 5" id="KW-0547">Nucleotide-binding</keyword>
<dbReference type="UniPathway" id="UPA00588">
    <property type="reaction ID" value="UER00649"/>
</dbReference>
<evidence type="ECO:0000313" key="10">
    <source>
        <dbReference type="Proteomes" id="UP000229901"/>
    </source>
</evidence>
<comment type="similarity">
    <text evidence="5 6">Belongs to the adenylate kinase family.</text>
</comment>
<dbReference type="GO" id="GO:0044209">
    <property type="term" value="P:AMP salvage"/>
    <property type="evidence" value="ECO:0007669"/>
    <property type="project" value="UniProtKB-UniRule"/>
</dbReference>
<dbReference type="GO" id="GO:0005737">
    <property type="term" value="C:cytoplasm"/>
    <property type="evidence" value="ECO:0007669"/>
    <property type="project" value="UniProtKB-SubCell"/>
</dbReference>
<dbReference type="InterPro" id="IPR027417">
    <property type="entry name" value="P-loop_NTPase"/>
</dbReference>
<dbReference type="GO" id="GO:0008270">
    <property type="term" value="F:zinc ion binding"/>
    <property type="evidence" value="ECO:0007669"/>
    <property type="project" value="UniProtKB-UniRule"/>
</dbReference>
<feature type="binding site" evidence="5">
    <location>
        <begin position="87"/>
        <end position="90"/>
    </location>
    <ligand>
        <name>AMP</name>
        <dbReference type="ChEBI" id="CHEBI:456215"/>
    </ligand>
</feature>